<protein>
    <submittedName>
        <fullName evidence="3">VWFA domain-containing protein</fullName>
    </submittedName>
</protein>
<reference evidence="3" key="1">
    <citation type="submission" date="2022-11" db="UniProtKB">
        <authorList>
            <consortium name="WormBaseParasite"/>
        </authorList>
    </citation>
    <scope>IDENTIFICATION</scope>
</reference>
<keyword evidence="2" id="KW-1185">Reference proteome</keyword>
<dbReference type="PROSITE" id="PS50234">
    <property type="entry name" value="VWFA"/>
    <property type="match status" value="1"/>
</dbReference>
<dbReference type="PANTHER" id="PTHR31024">
    <property type="entry name" value="C-TYPE LECTIN"/>
    <property type="match status" value="1"/>
</dbReference>
<dbReference type="PANTHER" id="PTHR31024:SF3">
    <property type="entry name" value="C-TYPE LECTIN-RELATED"/>
    <property type="match status" value="1"/>
</dbReference>
<dbReference type="Gene3D" id="3.40.50.410">
    <property type="entry name" value="von Willebrand factor, type A domain"/>
    <property type="match status" value="1"/>
</dbReference>
<proteinExistence type="predicted"/>
<name>A0A914YD97_9BILA</name>
<dbReference type="InterPro" id="IPR036465">
    <property type="entry name" value="vWFA_dom_sf"/>
</dbReference>
<dbReference type="SMART" id="SM00327">
    <property type="entry name" value="VWA"/>
    <property type="match status" value="1"/>
</dbReference>
<evidence type="ECO:0000313" key="2">
    <source>
        <dbReference type="Proteomes" id="UP000887577"/>
    </source>
</evidence>
<evidence type="ECO:0000313" key="3">
    <source>
        <dbReference type="WBParaSite" id="PSU_v2.g18197.t1"/>
    </source>
</evidence>
<dbReference type="WBParaSite" id="PSU_v2.g18197.t1">
    <property type="protein sequence ID" value="PSU_v2.g18197.t1"/>
    <property type="gene ID" value="PSU_v2.g18197"/>
</dbReference>
<dbReference type="AlphaFoldDB" id="A0A914YD97"/>
<organism evidence="2 3">
    <name type="scientific">Panagrolaimus superbus</name>
    <dbReference type="NCBI Taxonomy" id="310955"/>
    <lineage>
        <taxon>Eukaryota</taxon>
        <taxon>Metazoa</taxon>
        <taxon>Ecdysozoa</taxon>
        <taxon>Nematoda</taxon>
        <taxon>Chromadorea</taxon>
        <taxon>Rhabditida</taxon>
        <taxon>Tylenchina</taxon>
        <taxon>Panagrolaimomorpha</taxon>
        <taxon>Panagrolaimoidea</taxon>
        <taxon>Panagrolaimidae</taxon>
        <taxon>Panagrolaimus</taxon>
    </lineage>
</organism>
<accession>A0A914YD97</accession>
<feature type="domain" description="VWFA" evidence="1">
    <location>
        <begin position="390"/>
        <end position="571"/>
    </location>
</feature>
<dbReference type="Pfam" id="PF00092">
    <property type="entry name" value="VWA"/>
    <property type="match status" value="1"/>
</dbReference>
<dbReference type="InterPro" id="IPR002035">
    <property type="entry name" value="VWF_A"/>
</dbReference>
<dbReference type="SUPFAM" id="SSF53300">
    <property type="entry name" value="vWA-like"/>
    <property type="match status" value="1"/>
</dbReference>
<sequence length="587" mass="66097">MEHCVIIAKPLWAFETQIWKGGTYFYDVYALNRTAAWNGTFDLKVVFNPGNLSYPNILTVSNYFHSTFNNYNISPAVDLRDEQSNFKASIPENTNESVSPMPNAFLKIFFDSQMLYEYDAPWFLDGLIYINDGVIFLSNGSIPPSNNRCYTKIIEGRVHGLNGTLRFCFNDLENTVIENDNEGKCREFETIAAISSIVNGNISQSIIFTVQYILLEDKINVTLDVRSSSPPDFKKLIINGEHDSYGWCDDDGSSFSSCKLELNVPEFDNFQYEFIFACTGWEDITVGELIKRNGVFVRDINIPFTSANPCWTKKGEIHIFDTNLYNASFCCKTFDNDIPITTPTATSSSIFSTKLMTLTTGTTSLPSTNSPTTNSYGTLCSTNTSQAWLDIIFIVDIAFSMSTKNLQQMSGEIATVLQSFTFNQNGEHTTRAGIIIYGSEFATLYELNNVTNFVGFEKVFLSLFKYYDPYDYDSNVYSALDAAYRLLQIQNSHRIPLIVLISATYNPSGFKGTSELSRNIKGNGTNIVVINFDPENPNLTNALQAIVSSGYYYVSTQQDLYINLGYAFTQLKAVFRGREFGIYVPRN</sequence>
<evidence type="ECO:0000259" key="1">
    <source>
        <dbReference type="PROSITE" id="PS50234"/>
    </source>
</evidence>
<dbReference type="Proteomes" id="UP000887577">
    <property type="component" value="Unplaced"/>
</dbReference>